<organism evidence="1">
    <name type="scientific">Fusarium oxysporum Fo47</name>
    <dbReference type="NCBI Taxonomy" id="660027"/>
    <lineage>
        <taxon>Eukaryota</taxon>
        <taxon>Fungi</taxon>
        <taxon>Dikarya</taxon>
        <taxon>Ascomycota</taxon>
        <taxon>Pezizomycotina</taxon>
        <taxon>Sordariomycetes</taxon>
        <taxon>Hypocreomycetidae</taxon>
        <taxon>Hypocreales</taxon>
        <taxon>Nectriaceae</taxon>
        <taxon>Fusarium</taxon>
        <taxon>Fusarium oxysporum species complex</taxon>
    </lineage>
</organism>
<reference evidence="1" key="2">
    <citation type="submission" date="2012-06" db="EMBL/GenBank/DDBJ databases">
        <title>Annotation of the Genome Sequence of Fusarium oxysporum Fo47.</title>
        <authorList>
            <consortium name="The Broad Institute Genomics Platform"/>
            <person name="Ma L.-J."/>
            <person name="Corby-Kistler H."/>
            <person name="Broz K."/>
            <person name="Gale L.R."/>
            <person name="Jonkers W."/>
            <person name="O'Donnell K."/>
            <person name="Ploetz R."/>
            <person name="Steinberg C."/>
            <person name="Schwartz D.C."/>
            <person name="VanEtten H."/>
            <person name="Zhou S."/>
            <person name="Young S.K."/>
            <person name="Zeng Q."/>
            <person name="Gargeya S."/>
            <person name="Fitzgerald M."/>
            <person name="Abouelleil A."/>
            <person name="Alvarado L."/>
            <person name="Chapman S.B."/>
            <person name="Gainer-Dewar J."/>
            <person name="Goldberg J."/>
            <person name="Griggs A."/>
            <person name="Gujja S."/>
            <person name="Hansen M."/>
            <person name="Howarth C."/>
            <person name="Imamovic A."/>
            <person name="Ireland A."/>
            <person name="Larimer J."/>
            <person name="McCowan C."/>
            <person name="Murphy C."/>
            <person name="Pearson M."/>
            <person name="Poon T.W."/>
            <person name="Priest M."/>
            <person name="Roberts A."/>
            <person name="Saif S."/>
            <person name="Shea T."/>
            <person name="Sykes S."/>
            <person name="Wortman J."/>
            <person name="Nusbaum C."/>
            <person name="Birren B."/>
        </authorList>
    </citation>
    <scope>NUCLEOTIDE SEQUENCE</scope>
    <source>
        <strain evidence="1">Fo47</strain>
    </source>
</reference>
<dbReference type="VEuPathDB" id="FungiDB:FOZG_15824"/>
<proteinExistence type="predicted"/>
<evidence type="ECO:0000313" key="1">
    <source>
        <dbReference type="EMBL" id="EWZ30333.1"/>
    </source>
</evidence>
<gene>
    <name evidence="1" type="ORF">FOZG_15824</name>
</gene>
<protein>
    <submittedName>
        <fullName evidence="1">Uncharacterized protein</fullName>
    </submittedName>
</protein>
<dbReference type="AlphaFoldDB" id="W9JLT2"/>
<accession>W9JLT2</accession>
<sequence length="36" mass="4330">MKTAKTLTVMMMMLEVGKKWMRIMMIDRNQEVKRGL</sequence>
<dbReference type="Proteomes" id="UP000030766">
    <property type="component" value="Unassembled WGS sequence"/>
</dbReference>
<reference evidence="1" key="1">
    <citation type="submission" date="2011-06" db="EMBL/GenBank/DDBJ databases">
        <title>The Genome Sequence of Fusarium oxysporum Fo47.</title>
        <authorList>
            <consortium name="The Broad Institute Genome Sequencing Platform"/>
            <person name="Ma L.-J."/>
            <person name="Gale L.R."/>
            <person name="Schwartz D.C."/>
            <person name="Zhou S."/>
            <person name="Corby-Kistler H."/>
            <person name="Young S.K."/>
            <person name="Zeng Q."/>
            <person name="Gargeya S."/>
            <person name="Fitzgerald M."/>
            <person name="Haas B."/>
            <person name="Abouelleil A."/>
            <person name="Alvarado L."/>
            <person name="Arachchi H.M."/>
            <person name="Berlin A."/>
            <person name="Brown A."/>
            <person name="Chapman S.B."/>
            <person name="Chen Z."/>
            <person name="Dunbar C."/>
            <person name="Freedman E."/>
            <person name="Gearin G."/>
            <person name="Gellesch M."/>
            <person name="Goldberg J."/>
            <person name="Griggs A."/>
            <person name="Gujja S."/>
            <person name="Heiman D."/>
            <person name="Howarth C."/>
            <person name="Larson L."/>
            <person name="Lui A."/>
            <person name="MacDonald P.J.P."/>
            <person name="Mehta T."/>
            <person name="Montmayeur A."/>
            <person name="Murphy C."/>
            <person name="Neiman D."/>
            <person name="Pearson M."/>
            <person name="Priest M."/>
            <person name="Roberts A."/>
            <person name="Saif S."/>
            <person name="Shea T."/>
            <person name="Shenoy N."/>
            <person name="Sisk P."/>
            <person name="Stolte C."/>
            <person name="Sykes S."/>
            <person name="Wortman J."/>
            <person name="Nusbaum C."/>
            <person name="Birren B."/>
        </authorList>
    </citation>
    <scope>NUCLEOTIDE SEQUENCE [LARGE SCALE GENOMIC DNA]</scope>
    <source>
        <strain evidence="1">Fo47</strain>
    </source>
</reference>
<dbReference type="EMBL" id="JH717909">
    <property type="protein sequence ID" value="EWZ30333.1"/>
    <property type="molecule type" value="Genomic_DNA"/>
</dbReference>
<name>W9JLT2_FUSOX</name>
<dbReference type="HOGENOM" id="CLU_3359676_0_0_1"/>